<dbReference type="PROSITE" id="PS51257">
    <property type="entry name" value="PROKAR_LIPOPROTEIN"/>
    <property type="match status" value="1"/>
</dbReference>
<feature type="signal peptide" evidence="1">
    <location>
        <begin position="1"/>
        <end position="29"/>
    </location>
</feature>
<dbReference type="SUPFAM" id="SSF49899">
    <property type="entry name" value="Concanavalin A-like lectins/glucanases"/>
    <property type="match status" value="1"/>
</dbReference>
<dbReference type="Pfam" id="PF13385">
    <property type="entry name" value="Laminin_G_3"/>
    <property type="match status" value="1"/>
</dbReference>
<comment type="caution">
    <text evidence="2">The sequence shown here is derived from an EMBL/GenBank/DDBJ whole genome shotgun (WGS) entry which is preliminary data.</text>
</comment>
<feature type="chain" id="PRO_5047458773" description="Concanavalin A-like lectin/glucanase superfamily protein" evidence="1">
    <location>
        <begin position="30"/>
        <end position="303"/>
    </location>
</feature>
<reference evidence="2 3" key="1">
    <citation type="submission" date="2023-07" db="EMBL/GenBank/DDBJ databases">
        <authorList>
            <person name="Lian W.-H."/>
        </authorList>
    </citation>
    <scope>NUCLEOTIDE SEQUENCE [LARGE SCALE GENOMIC DNA]</scope>
    <source>
        <strain evidence="2 3">SYSU DXS3180</strain>
    </source>
</reference>
<accession>A0ABV3ZLG3</accession>
<dbReference type="Gene3D" id="2.60.120.200">
    <property type="match status" value="1"/>
</dbReference>
<keyword evidence="1" id="KW-0732">Signal</keyword>
<evidence type="ECO:0000313" key="2">
    <source>
        <dbReference type="EMBL" id="MEX6690355.1"/>
    </source>
</evidence>
<dbReference type="EMBL" id="JAULBC010000008">
    <property type="protein sequence ID" value="MEX6690355.1"/>
    <property type="molecule type" value="Genomic_DNA"/>
</dbReference>
<organism evidence="2 3">
    <name type="scientific">Danxiaibacter flavus</name>
    <dbReference type="NCBI Taxonomy" id="3049108"/>
    <lineage>
        <taxon>Bacteria</taxon>
        <taxon>Pseudomonadati</taxon>
        <taxon>Bacteroidota</taxon>
        <taxon>Chitinophagia</taxon>
        <taxon>Chitinophagales</taxon>
        <taxon>Chitinophagaceae</taxon>
        <taxon>Danxiaibacter</taxon>
    </lineage>
</organism>
<dbReference type="Proteomes" id="UP001560573">
    <property type="component" value="Unassembled WGS sequence"/>
</dbReference>
<evidence type="ECO:0008006" key="4">
    <source>
        <dbReference type="Google" id="ProtNLM"/>
    </source>
</evidence>
<dbReference type="RefSeq" id="WP_369331768.1">
    <property type="nucleotide sequence ID" value="NZ_JAULBC010000008.1"/>
</dbReference>
<dbReference type="InterPro" id="IPR013320">
    <property type="entry name" value="ConA-like_dom_sf"/>
</dbReference>
<proteinExistence type="predicted"/>
<gene>
    <name evidence="2" type="ORF">QTN47_22785</name>
</gene>
<sequence length="303" mass="33209">MKSMIKIFSSPSLALFTMGVIIFASCTKADYGDDFKQSSPPPIGNYNTSDDVAKDAIIAKWSFENNFNDSIQHLTGTNHNASFVEGFKGMGYQGNDTSYVTFKQPGSIPNLKGFTISFWMKAPQTSGLARGIWSLNNKTDFWGNLDIYMENFSSPDTAYFKVHLGNNIDGVNIGQFSETKIPAAINKWTSIIISYDSASSVFNIYANSQSQPINVGSQSNVRGPVLSGPNNTNYGPLNFKDNNATAVVLGTWQFQPNDPEITSTGSQPWAGSFAGVLDEFRIYSRALTAKEVDALFRLEKLGL</sequence>
<protein>
    <recommendedName>
        <fullName evidence="4">Concanavalin A-like lectin/glucanase superfamily protein</fullName>
    </recommendedName>
</protein>
<evidence type="ECO:0000256" key="1">
    <source>
        <dbReference type="SAM" id="SignalP"/>
    </source>
</evidence>
<name>A0ABV3ZLG3_9BACT</name>
<keyword evidence="3" id="KW-1185">Reference proteome</keyword>
<evidence type="ECO:0000313" key="3">
    <source>
        <dbReference type="Proteomes" id="UP001560573"/>
    </source>
</evidence>